<evidence type="ECO:0000256" key="4">
    <source>
        <dbReference type="ARBA" id="ARBA00022989"/>
    </source>
</evidence>
<dbReference type="GO" id="GO:0006888">
    <property type="term" value="P:endoplasmic reticulum to Golgi vesicle-mediated transport"/>
    <property type="evidence" value="ECO:0007669"/>
    <property type="project" value="TreeGrafter"/>
</dbReference>
<name>A0A183G0A4_HELPZ</name>
<evidence type="ECO:0000256" key="1">
    <source>
        <dbReference type="ARBA" id="ARBA00004457"/>
    </source>
</evidence>
<evidence type="ECO:0000256" key="6">
    <source>
        <dbReference type="SAM" id="Phobius"/>
    </source>
</evidence>
<feature type="domain" description="Endoplasmic reticulum vesicle transporter N-terminal" evidence="8">
    <location>
        <begin position="20"/>
        <end position="108"/>
    </location>
</feature>
<dbReference type="PANTHER" id="PTHR10984:SF30">
    <property type="entry name" value="ENDOPLASMIC RETICULUM-GOLGI INTERMEDIATE COMPARTMENT PROTEIN 2"/>
    <property type="match status" value="1"/>
</dbReference>
<evidence type="ECO:0000259" key="8">
    <source>
        <dbReference type="Pfam" id="PF13850"/>
    </source>
</evidence>
<evidence type="ECO:0000313" key="11">
    <source>
        <dbReference type="WBParaSite" id="HPBE_0001450801-mRNA-1"/>
    </source>
</evidence>
<dbReference type="GO" id="GO:0030134">
    <property type="term" value="C:COPII-coated ER to Golgi transport vesicle"/>
    <property type="evidence" value="ECO:0007669"/>
    <property type="project" value="TreeGrafter"/>
</dbReference>
<proteinExistence type="inferred from homology"/>
<reference evidence="11" key="2">
    <citation type="submission" date="2019-09" db="UniProtKB">
        <authorList>
            <consortium name="WormBaseParasite"/>
        </authorList>
    </citation>
    <scope>IDENTIFICATION</scope>
</reference>
<dbReference type="WBParaSite" id="HPBE_0001450801-mRNA-1">
    <property type="protein sequence ID" value="HPBE_0001450801-mRNA-1"/>
    <property type="gene ID" value="HPBE_0001450801"/>
</dbReference>
<comment type="similarity">
    <text evidence="2">Belongs to the ERGIC family.</text>
</comment>
<evidence type="ECO:0000313" key="9">
    <source>
        <dbReference type="EMBL" id="VDO99855.1"/>
    </source>
</evidence>
<reference evidence="9 10" key="1">
    <citation type="submission" date="2018-11" db="EMBL/GenBank/DDBJ databases">
        <authorList>
            <consortium name="Pathogen Informatics"/>
        </authorList>
    </citation>
    <scope>NUCLEOTIDE SEQUENCE [LARGE SCALE GENOMIC DNA]</scope>
</reference>
<accession>A0A183G0A4</accession>
<keyword evidence="3 6" id="KW-0812">Transmembrane</keyword>
<keyword evidence="10" id="KW-1185">Reference proteome</keyword>
<evidence type="ECO:0000256" key="2">
    <source>
        <dbReference type="ARBA" id="ARBA00005648"/>
    </source>
</evidence>
<dbReference type="InterPro" id="IPR039542">
    <property type="entry name" value="Erv_N"/>
</dbReference>
<dbReference type="InterPro" id="IPR045888">
    <property type="entry name" value="Erv"/>
</dbReference>
<feature type="transmembrane region" description="Helical" evidence="6">
    <location>
        <begin position="42"/>
        <end position="63"/>
    </location>
</feature>
<dbReference type="GO" id="GO:0033116">
    <property type="term" value="C:endoplasmic reticulum-Golgi intermediate compartment membrane"/>
    <property type="evidence" value="ECO:0007669"/>
    <property type="project" value="UniProtKB-SubCell"/>
</dbReference>
<dbReference type="InterPro" id="IPR012936">
    <property type="entry name" value="Erv_C"/>
</dbReference>
<dbReference type="GO" id="GO:0006890">
    <property type="term" value="P:retrograde vesicle-mediated transport, Golgi to endoplasmic reticulum"/>
    <property type="evidence" value="ECO:0007669"/>
    <property type="project" value="TreeGrafter"/>
</dbReference>
<keyword evidence="5 6" id="KW-0472">Membrane</keyword>
<dbReference type="Pfam" id="PF13850">
    <property type="entry name" value="ERGIC_N"/>
    <property type="match status" value="1"/>
</dbReference>
<feature type="transmembrane region" description="Helical" evidence="6">
    <location>
        <begin position="202"/>
        <end position="224"/>
    </location>
</feature>
<organism evidence="10 11">
    <name type="scientific">Heligmosomoides polygyrus</name>
    <name type="common">Parasitic roundworm</name>
    <dbReference type="NCBI Taxonomy" id="6339"/>
    <lineage>
        <taxon>Eukaryota</taxon>
        <taxon>Metazoa</taxon>
        <taxon>Ecdysozoa</taxon>
        <taxon>Nematoda</taxon>
        <taxon>Chromadorea</taxon>
        <taxon>Rhabditida</taxon>
        <taxon>Rhabditina</taxon>
        <taxon>Rhabditomorpha</taxon>
        <taxon>Strongyloidea</taxon>
        <taxon>Heligmosomidae</taxon>
        <taxon>Heligmosomoides</taxon>
    </lineage>
</organism>
<dbReference type="EMBL" id="UZAH01028393">
    <property type="protein sequence ID" value="VDO99855.1"/>
    <property type="molecule type" value="Genomic_DNA"/>
</dbReference>
<dbReference type="OrthoDB" id="2382881at2759"/>
<dbReference type="Proteomes" id="UP000050761">
    <property type="component" value="Unassembled WGS sequence"/>
</dbReference>
<comment type="subcellular location">
    <subcellularLocation>
        <location evidence="1">Endoplasmic reticulum-Golgi intermediate compartment membrane</location>
        <topology evidence="1">Multi-pass membrane protein</topology>
    </subcellularLocation>
</comment>
<accession>A0A3P8DWW8</accession>
<evidence type="ECO:0000313" key="10">
    <source>
        <dbReference type="Proteomes" id="UP000050761"/>
    </source>
</evidence>
<sequence length="471" mass="52816">MSLDTNGLRQRRTGVTKIVEDLDIFEKVVDNVKEEKKVSSGLISLICFTVIFCLVVGEVLHYFSAKKEYDYRFDVDTSLEDMPTLDIDMVVATACNNLAVMSTMDESGGIFAPLQQSIKKDPTRFELTEEEQMYWTILRHAHSSMNSAGIRGLQELQYVDTDVEDNLEYIANQKQNDEAAALSEQRKNRKDKVKSPFDMGEFVCSYTFCIDFVLVHFTVFFQVVMIGNGMGMFQIISSSGDDEGTACRVHGKFPVRKGKEETITISIGSALGLGMFAHIEGSKQCEFPQIFMTLFLQFEAAGNISHRIEKFNFGPRVRGLVAPLAGAEQISESGQDIYRYFIKVVPTKIYHGLFGRFTMAYQYSVTFLVMYLSVSYKKRLRDGEHSHGGIMFEYEFCANVIEVREAAKSLVGLLLRLCAVVGGVFATSRVINNIIQLLLNSFRRVKVAPESNASAPLLEKTTTVPIPSSAQ</sequence>
<feature type="domain" description="Endoplasmic reticulum vesicle transporter C-terminal" evidence="7">
    <location>
        <begin position="244"/>
        <end position="431"/>
    </location>
</feature>
<keyword evidence="4 6" id="KW-1133">Transmembrane helix</keyword>
<gene>
    <name evidence="9" type="ORF">HPBE_LOCUS14509</name>
</gene>
<dbReference type="Pfam" id="PF07970">
    <property type="entry name" value="COPIIcoated_ERV"/>
    <property type="match status" value="1"/>
</dbReference>
<protein>
    <submittedName>
        <fullName evidence="11">Endoplasmic reticulum-Golgi intermediate compartment protein 2</fullName>
    </submittedName>
</protein>
<evidence type="ECO:0000259" key="7">
    <source>
        <dbReference type="Pfam" id="PF07970"/>
    </source>
</evidence>
<dbReference type="GO" id="GO:0005783">
    <property type="term" value="C:endoplasmic reticulum"/>
    <property type="evidence" value="ECO:0007669"/>
    <property type="project" value="TreeGrafter"/>
</dbReference>
<dbReference type="PANTHER" id="PTHR10984">
    <property type="entry name" value="ENDOPLASMIC RETICULUM-GOLGI INTERMEDIATE COMPARTMENT PROTEIN"/>
    <property type="match status" value="1"/>
</dbReference>
<dbReference type="AlphaFoldDB" id="A0A183G0A4"/>
<evidence type="ECO:0000256" key="3">
    <source>
        <dbReference type="ARBA" id="ARBA00022692"/>
    </source>
</evidence>
<evidence type="ECO:0000256" key="5">
    <source>
        <dbReference type="ARBA" id="ARBA00023136"/>
    </source>
</evidence>